<gene>
    <name evidence="2" type="ORF">EIN_096350</name>
</gene>
<feature type="transmembrane region" description="Helical" evidence="1">
    <location>
        <begin position="172"/>
        <end position="194"/>
    </location>
</feature>
<protein>
    <recommendedName>
        <fullName evidence="4">Transmembrane protein</fullName>
    </recommendedName>
</protein>
<dbReference type="RefSeq" id="XP_004254149.1">
    <property type="nucleotide sequence ID" value="XM_004254101.1"/>
</dbReference>
<keyword evidence="1" id="KW-0472">Membrane</keyword>
<dbReference type="KEGG" id="eiv:EIN_096350"/>
<dbReference type="GeneID" id="14886445"/>
<name>A0A0A1U3V1_ENTIV</name>
<evidence type="ECO:0008006" key="4">
    <source>
        <dbReference type="Google" id="ProtNLM"/>
    </source>
</evidence>
<keyword evidence="1" id="KW-0812">Transmembrane</keyword>
<proteinExistence type="predicted"/>
<dbReference type="VEuPathDB" id="AmoebaDB:EIN_096350"/>
<dbReference type="EMBL" id="KB206860">
    <property type="protein sequence ID" value="ELP87378.1"/>
    <property type="molecule type" value="Genomic_DNA"/>
</dbReference>
<dbReference type="AlphaFoldDB" id="A0A0A1U3V1"/>
<evidence type="ECO:0000313" key="2">
    <source>
        <dbReference type="EMBL" id="ELP87378.1"/>
    </source>
</evidence>
<reference evidence="2 3" key="1">
    <citation type="submission" date="2012-10" db="EMBL/GenBank/DDBJ databases">
        <authorList>
            <person name="Zafar N."/>
            <person name="Inman J."/>
            <person name="Hall N."/>
            <person name="Lorenzi H."/>
            <person name="Caler E."/>
        </authorList>
    </citation>
    <scope>NUCLEOTIDE SEQUENCE [LARGE SCALE GENOMIC DNA]</scope>
    <source>
        <strain evidence="2 3">IP1</strain>
    </source>
</reference>
<dbReference type="OrthoDB" id="27280at2759"/>
<keyword evidence="3" id="KW-1185">Reference proteome</keyword>
<feature type="transmembrane region" description="Helical" evidence="1">
    <location>
        <begin position="129"/>
        <end position="152"/>
    </location>
</feature>
<sequence length="197" mass="22027">MGKFVVLPFIAGILFVVSIGLTIASLPISWAKANVQTTKQQYQFYLLHWTNDGCFALDDNGNETTSLRHFGYADTYEFEKLKASGIVAMVLLIVSIVITAFTCLYYLLHACAPTQKCLKAMKLNVGRRTWILLIFSIIGLAINIVGMILWLALFFANNISEWLAQSSPNPYVGFWLELSSIVVMAAGIFVAMFWKHS</sequence>
<feature type="transmembrane region" description="Helical" evidence="1">
    <location>
        <begin position="86"/>
        <end position="108"/>
    </location>
</feature>
<keyword evidence="1" id="KW-1133">Transmembrane helix</keyword>
<dbReference type="Proteomes" id="UP000014680">
    <property type="component" value="Unassembled WGS sequence"/>
</dbReference>
<organism evidence="2 3">
    <name type="scientific">Entamoeba invadens IP1</name>
    <dbReference type="NCBI Taxonomy" id="370355"/>
    <lineage>
        <taxon>Eukaryota</taxon>
        <taxon>Amoebozoa</taxon>
        <taxon>Evosea</taxon>
        <taxon>Archamoebae</taxon>
        <taxon>Mastigamoebida</taxon>
        <taxon>Entamoebidae</taxon>
        <taxon>Entamoeba</taxon>
    </lineage>
</organism>
<evidence type="ECO:0000313" key="3">
    <source>
        <dbReference type="Proteomes" id="UP000014680"/>
    </source>
</evidence>
<evidence type="ECO:0000256" key="1">
    <source>
        <dbReference type="SAM" id="Phobius"/>
    </source>
</evidence>
<accession>A0A0A1U3V1</accession>